<evidence type="ECO:0000259" key="6">
    <source>
        <dbReference type="Pfam" id="PF10075"/>
    </source>
</evidence>
<dbReference type="InterPro" id="IPR033205">
    <property type="entry name" value="COP9_CSN8"/>
</dbReference>
<dbReference type="Pfam" id="PF10075">
    <property type="entry name" value="CSN8_PSD8_EIF3K"/>
    <property type="match status" value="1"/>
</dbReference>
<evidence type="ECO:0000256" key="1">
    <source>
        <dbReference type="ARBA" id="ARBA00004123"/>
    </source>
</evidence>
<evidence type="ECO:0000256" key="3">
    <source>
        <dbReference type="ARBA" id="ARBA00022490"/>
    </source>
</evidence>
<dbReference type="Gene3D" id="1.25.40.990">
    <property type="match status" value="1"/>
</dbReference>
<name>A0A7M7LMC3_NASVI</name>
<sequence>MIKNLEKTLSDLEKMELETSEGVIPAQMYSQMLAIYLYQNELCNAKYLWKRIPMIVKENSTDLKNIWTVAQKMWLRDWPAVYAALDCSWNKIVEEIMLALKERIRDRALTLIGDAYSFLDINTLASMIGATPDDSRQIATSKGWTITGNMVKPSKVCKPQTSAHEAITEDQLYKLTQFVSFLEN</sequence>
<dbReference type="GO" id="GO:0005737">
    <property type="term" value="C:cytoplasm"/>
    <property type="evidence" value="ECO:0007669"/>
    <property type="project" value="UniProtKB-SubCell"/>
</dbReference>
<keyword evidence="4" id="KW-0736">Signalosome</keyword>
<dbReference type="Proteomes" id="UP000002358">
    <property type="component" value="Chromosome 1"/>
</dbReference>
<dbReference type="GO" id="GO:0008180">
    <property type="term" value="C:COP9 signalosome"/>
    <property type="evidence" value="ECO:0007669"/>
    <property type="project" value="UniProtKB-KW"/>
</dbReference>
<comment type="subcellular location">
    <subcellularLocation>
        <location evidence="2">Cytoplasm</location>
    </subcellularLocation>
    <subcellularLocation>
        <location evidence="1">Nucleus</location>
    </subcellularLocation>
</comment>
<dbReference type="OMA" id="MRIPDKL"/>
<feature type="domain" description="CSN8/PSMD8/EIF3K" evidence="6">
    <location>
        <begin position="26"/>
        <end position="151"/>
    </location>
</feature>
<dbReference type="GO" id="GO:0000338">
    <property type="term" value="P:protein deneddylation"/>
    <property type="evidence" value="ECO:0007669"/>
    <property type="project" value="InterPro"/>
</dbReference>
<dbReference type="FunCoup" id="A0A7M7LMC3">
    <property type="interactions" value="1771"/>
</dbReference>
<evidence type="ECO:0000256" key="5">
    <source>
        <dbReference type="ARBA" id="ARBA00023242"/>
    </source>
</evidence>
<dbReference type="AlphaFoldDB" id="A0A7M7LMC3"/>
<evidence type="ECO:0000256" key="4">
    <source>
        <dbReference type="ARBA" id="ARBA00022790"/>
    </source>
</evidence>
<dbReference type="InParanoid" id="A0A7M7LMC3"/>
<proteinExistence type="predicted"/>
<keyword evidence="5" id="KW-0539">Nucleus</keyword>
<reference evidence="7" key="1">
    <citation type="submission" date="2021-01" db="UniProtKB">
        <authorList>
            <consortium name="EnsemblMetazoa"/>
        </authorList>
    </citation>
    <scope>IDENTIFICATION</scope>
</reference>
<dbReference type="GO" id="GO:0010387">
    <property type="term" value="P:COP9 signalosome assembly"/>
    <property type="evidence" value="ECO:0007669"/>
    <property type="project" value="InterPro"/>
</dbReference>
<keyword evidence="3" id="KW-0963">Cytoplasm</keyword>
<accession>A0A7M7LMC3</accession>
<dbReference type="OrthoDB" id="5351233at2759"/>
<evidence type="ECO:0000256" key="2">
    <source>
        <dbReference type="ARBA" id="ARBA00004496"/>
    </source>
</evidence>
<dbReference type="PANTHER" id="PTHR13339:SF0">
    <property type="entry name" value="COP9 SIGNALOSOME COMPLEX SUBUNIT 8"/>
    <property type="match status" value="1"/>
</dbReference>
<dbReference type="InterPro" id="IPR033464">
    <property type="entry name" value="CSN8_PSD8_EIF3K"/>
</dbReference>
<gene>
    <name evidence="7" type="primary">100116016</name>
</gene>
<dbReference type="SMR" id="A0A7M7LMC3"/>
<dbReference type="KEGG" id="nvi:100116016"/>
<protein>
    <recommendedName>
        <fullName evidence="6">CSN8/PSMD8/EIF3K domain-containing protein</fullName>
    </recommendedName>
</protein>
<dbReference type="EnsemblMetazoa" id="XM_001605462">
    <property type="protein sequence ID" value="XP_001605512"/>
    <property type="gene ID" value="LOC100116016"/>
</dbReference>
<organism evidence="7 8">
    <name type="scientific">Nasonia vitripennis</name>
    <name type="common">Parasitic wasp</name>
    <dbReference type="NCBI Taxonomy" id="7425"/>
    <lineage>
        <taxon>Eukaryota</taxon>
        <taxon>Metazoa</taxon>
        <taxon>Ecdysozoa</taxon>
        <taxon>Arthropoda</taxon>
        <taxon>Hexapoda</taxon>
        <taxon>Insecta</taxon>
        <taxon>Pterygota</taxon>
        <taxon>Neoptera</taxon>
        <taxon>Endopterygota</taxon>
        <taxon>Hymenoptera</taxon>
        <taxon>Apocrita</taxon>
        <taxon>Proctotrupomorpha</taxon>
        <taxon>Chalcidoidea</taxon>
        <taxon>Pteromalidae</taxon>
        <taxon>Pteromalinae</taxon>
        <taxon>Nasonia</taxon>
    </lineage>
</organism>
<dbReference type="PANTHER" id="PTHR13339">
    <property type="entry name" value="COP9 SIGNALOSOME COMPLEX SUBUNIT 8"/>
    <property type="match status" value="1"/>
</dbReference>
<evidence type="ECO:0000313" key="8">
    <source>
        <dbReference type="Proteomes" id="UP000002358"/>
    </source>
</evidence>
<keyword evidence="8" id="KW-1185">Reference proteome</keyword>
<evidence type="ECO:0000313" key="7">
    <source>
        <dbReference type="EnsemblMetazoa" id="XP_001605512"/>
    </source>
</evidence>